<gene>
    <name evidence="1" type="ORF">ORQ98_02060</name>
</gene>
<evidence type="ECO:0000313" key="1">
    <source>
        <dbReference type="EMBL" id="MDE1460743.1"/>
    </source>
</evidence>
<sequence length="386" mass="42247">MPETAPILPLQSLKILDFSTLLPGPYGSMLLADLGAEVLHIESPDRPDLARIMPPFTGEVSALHAYINRNKKSVTLDLKLPDAIKTIKQLIMDYDILIEQFRPGVMARLGLDYEQLTMVNPQLIYCSITGYGQSSPYQQRAGHDINYLALAGIADASRRKDQPPTPASVQIADVAGGSLHSIIGILAAVVARQTTGLGQHIDISMADCAFALNALAGSGFLGAGIEPKPEQQVLNGGSFYDYYQTRDGRFLALGCLEPKFLQSFCQLIDKPELMSLASNPQPAAQQQVKAMLTGLFLTEDLAYWQQRFAAADICIDPVLTYAEACEHPHFVSRQMIVDVGADQGKQRQIACPIKFSNAKAHYQHIGRTLGADNQWLTDRLNSPTHE</sequence>
<dbReference type="PANTHER" id="PTHR48228">
    <property type="entry name" value="SUCCINYL-COA--D-CITRAMALATE COA-TRANSFERASE"/>
    <property type="match status" value="1"/>
</dbReference>
<dbReference type="Gene3D" id="3.30.1540.10">
    <property type="entry name" value="formyl-coa transferase, domain 3"/>
    <property type="match status" value="1"/>
</dbReference>
<organism evidence="1 2">
    <name type="scientific">Spartinivicinus poritis</name>
    <dbReference type="NCBI Taxonomy" id="2994640"/>
    <lineage>
        <taxon>Bacteria</taxon>
        <taxon>Pseudomonadati</taxon>
        <taxon>Pseudomonadota</taxon>
        <taxon>Gammaproteobacteria</taxon>
        <taxon>Oceanospirillales</taxon>
        <taxon>Zooshikellaceae</taxon>
        <taxon>Spartinivicinus</taxon>
    </lineage>
</organism>
<dbReference type="RefSeq" id="WP_274687115.1">
    <property type="nucleotide sequence ID" value="NZ_JAPMOU010000002.1"/>
</dbReference>
<dbReference type="PANTHER" id="PTHR48228:SF5">
    <property type="entry name" value="ALPHA-METHYLACYL-COA RACEMASE"/>
    <property type="match status" value="1"/>
</dbReference>
<dbReference type="SUPFAM" id="SSF89796">
    <property type="entry name" value="CoA-transferase family III (CaiB/BaiF)"/>
    <property type="match status" value="1"/>
</dbReference>
<accession>A0ABT5U311</accession>
<dbReference type="InterPro" id="IPR003673">
    <property type="entry name" value="CoA-Trfase_fam_III"/>
</dbReference>
<comment type="caution">
    <text evidence="1">The sequence shown here is derived from an EMBL/GenBank/DDBJ whole genome shotgun (WGS) entry which is preliminary data.</text>
</comment>
<name>A0ABT5U311_9GAMM</name>
<dbReference type="InterPro" id="IPR023606">
    <property type="entry name" value="CoA-Trfase_III_dom_1_sf"/>
</dbReference>
<keyword evidence="2" id="KW-1185">Reference proteome</keyword>
<dbReference type="InterPro" id="IPR044855">
    <property type="entry name" value="CoA-Trfase_III_dom3_sf"/>
</dbReference>
<dbReference type="Gene3D" id="3.40.50.10540">
    <property type="entry name" value="Crotonobetainyl-coa:carnitine coa-transferase, domain 1"/>
    <property type="match status" value="1"/>
</dbReference>
<dbReference type="InterPro" id="IPR050509">
    <property type="entry name" value="CoA-transferase_III"/>
</dbReference>
<dbReference type="Pfam" id="PF02515">
    <property type="entry name" value="CoA_transf_3"/>
    <property type="match status" value="1"/>
</dbReference>
<proteinExistence type="predicted"/>
<reference evidence="1 2" key="1">
    <citation type="submission" date="2022-11" db="EMBL/GenBank/DDBJ databases">
        <title>Spartinivicinus poritis sp. nov., isolated from scleractinian coral Porites lutea.</title>
        <authorList>
            <person name="Zhang G."/>
            <person name="Cai L."/>
            <person name="Wei Q."/>
        </authorList>
    </citation>
    <scope>NUCLEOTIDE SEQUENCE [LARGE SCALE GENOMIC DNA]</scope>
    <source>
        <strain evidence="1 2">A2-2</strain>
    </source>
</reference>
<dbReference type="EMBL" id="JAPMOU010000002">
    <property type="protein sequence ID" value="MDE1460743.1"/>
    <property type="molecule type" value="Genomic_DNA"/>
</dbReference>
<dbReference type="Proteomes" id="UP001528823">
    <property type="component" value="Unassembled WGS sequence"/>
</dbReference>
<protein>
    <submittedName>
        <fullName evidence="1">CaiB/BaiF CoA-transferase family protein</fullName>
    </submittedName>
</protein>
<evidence type="ECO:0000313" key="2">
    <source>
        <dbReference type="Proteomes" id="UP001528823"/>
    </source>
</evidence>